<comment type="caution">
    <text evidence="2">The sequence shown here is derived from an EMBL/GenBank/DDBJ whole genome shotgun (WGS) entry which is preliminary data.</text>
</comment>
<dbReference type="AlphaFoldDB" id="A0A2T8HFJ0"/>
<organism evidence="2 3">
    <name type="scientific">Sphingobacterium corticibacter</name>
    <dbReference type="NCBI Taxonomy" id="2171749"/>
    <lineage>
        <taxon>Bacteria</taxon>
        <taxon>Pseudomonadati</taxon>
        <taxon>Bacteroidota</taxon>
        <taxon>Sphingobacteriia</taxon>
        <taxon>Sphingobacteriales</taxon>
        <taxon>Sphingobacteriaceae</taxon>
        <taxon>Sphingobacterium</taxon>
    </lineage>
</organism>
<proteinExistence type="predicted"/>
<dbReference type="Proteomes" id="UP000245627">
    <property type="component" value="Unassembled WGS sequence"/>
</dbReference>
<protein>
    <submittedName>
        <fullName evidence="2">Uncharacterized protein</fullName>
    </submittedName>
</protein>
<reference evidence="2 3" key="1">
    <citation type="submission" date="2018-04" db="EMBL/GenBank/DDBJ databases">
        <title>Sphingobacterium cortibacter sp. nov.</title>
        <authorList>
            <person name="Li Y."/>
        </authorList>
    </citation>
    <scope>NUCLEOTIDE SEQUENCE [LARGE SCALE GENOMIC DNA]</scope>
    <source>
        <strain evidence="2 3">2c-3</strain>
    </source>
</reference>
<sequence>MNQASTSNIKKLFAEALRDPNAVSDVDFQLLFSEYPFAQALVFAYQCRRSTATDPSVHATVQKALLHTDNRYWLYDLVEQRADNIADENWVEEEEIEPDAIEEEIAATAIEQEEVETENTGDELADLIFEQAQSADYFALEKTTEGAEPSTDIAAVTPVEPSVKDADSEEDLSVYDDELMPYSFRWWLYKMRLKHADTYQPFINLQSLTTRADGQFVPSKFDETILDHQIRENIFHLQDPEDKLSAAIRQKTVEVSMPKKTDAVIERFIREEPQIQPPTPDVVNNENKARKSAEDHFSLVTETLANIYIEQGLYPKAADVFRKLISINPEKKAYFASRIEELEQKF</sequence>
<keyword evidence="3" id="KW-1185">Reference proteome</keyword>
<dbReference type="PROSITE" id="PS50005">
    <property type="entry name" value="TPR"/>
    <property type="match status" value="1"/>
</dbReference>
<feature type="repeat" description="TPR" evidence="1">
    <location>
        <begin position="298"/>
        <end position="331"/>
    </location>
</feature>
<accession>A0A2T8HFJ0</accession>
<gene>
    <name evidence="2" type="ORF">DC487_15795</name>
</gene>
<dbReference type="OrthoDB" id="594666at2"/>
<dbReference type="EMBL" id="QDKG01000007">
    <property type="protein sequence ID" value="PVH24196.1"/>
    <property type="molecule type" value="Genomic_DNA"/>
</dbReference>
<evidence type="ECO:0000313" key="2">
    <source>
        <dbReference type="EMBL" id="PVH24196.1"/>
    </source>
</evidence>
<keyword evidence="1" id="KW-0802">TPR repeat</keyword>
<evidence type="ECO:0000256" key="1">
    <source>
        <dbReference type="PROSITE-ProRule" id="PRU00339"/>
    </source>
</evidence>
<dbReference type="RefSeq" id="WP_116776943.1">
    <property type="nucleotide sequence ID" value="NZ_QDKG01000007.1"/>
</dbReference>
<name>A0A2T8HFJ0_9SPHI</name>
<dbReference type="InterPro" id="IPR019734">
    <property type="entry name" value="TPR_rpt"/>
</dbReference>
<evidence type="ECO:0000313" key="3">
    <source>
        <dbReference type="Proteomes" id="UP000245627"/>
    </source>
</evidence>